<dbReference type="Proteomes" id="UP000317722">
    <property type="component" value="Unassembled WGS sequence"/>
</dbReference>
<keyword evidence="3" id="KW-1185">Reference proteome</keyword>
<evidence type="ECO:0000313" key="3">
    <source>
        <dbReference type="Proteomes" id="UP000317722"/>
    </source>
</evidence>
<reference evidence="2 3" key="1">
    <citation type="journal article" date="2019" name="Environ. Microbiol.">
        <title>Species interactions and distinct microbial communities in high Arctic permafrost affected cryosols are associated with the CH4 and CO2 gas fluxes.</title>
        <authorList>
            <person name="Altshuler I."/>
            <person name="Hamel J."/>
            <person name="Turney S."/>
            <person name="Magnuson E."/>
            <person name="Levesque R."/>
            <person name="Greer C."/>
            <person name="Whyte L.G."/>
        </authorList>
    </citation>
    <scope>NUCLEOTIDE SEQUENCE [LARGE SCALE GENOMIC DNA]</scope>
    <source>
        <strain evidence="2 3">S9.3A</strain>
    </source>
</reference>
<dbReference type="EMBL" id="RCZM01000004">
    <property type="protein sequence ID" value="TPG15895.1"/>
    <property type="molecule type" value="Genomic_DNA"/>
</dbReference>
<feature type="region of interest" description="Disordered" evidence="1">
    <location>
        <begin position="123"/>
        <end position="151"/>
    </location>
</feature>
<dbReference type="AlphaFoldDB" id="A0A502CQI3"/>
<gene>
    <name evidence="2" type="ORF">EAH86_11605</name>
</gene>
<protein>
    <submittedName>
        <fullName evidence="2">Uncharacterized protein</fullName>
    </submittedName>
</protein>
<name>A0A502CQI3_9MICO</name>
<accession>A0A502CQI3</accession>
<proteinExistence type="predicted"/>
<comment type="caution">
    <text evidence="2">The sequence shown here is derived from an EMBL/GenBank/DDBJ whole genome shotgun (WGS) entry which is preliminary data.</text>
</comment>
<evidence type="ECO:0000313" key="2">
    <source>
        <dbReference type="EMBL" id="TPG15895.1"/>
    </source>
</evidence>
<organism evidence="2 3">
    <name type="scientific">Pedococcus bigeumensis</name>
    <dbReference type="NCBI Taxonomy" id="433644"/>
    <lineage>
        <taxon>Bacteria</taxon>
        <taxon>Bacillati</taxon>
        <taxon>Actinomycetota</taxon>
        <taxon>Actinomycetes</taxon>
        <taxon>Micrococcales</taxon>
        <taxon>Intrasporangiaceae</taxon>
        <taxon>Pedococcus</taxon>
    </lineage>
</organism>
<sequence length="151" mass="16682">MRLRAGLTTNLPPASGALIDAAASRLRQRLVSSVMFAQVEVEVTEDPERLLIALVRYRPGTPERQVSSFLEAVWISELRLPGLDVFNFLAEDGHVELESVTGDQSSGYFISLHLVATEGSAEDFENSAADYETPPPVTTDAPPTKKRWLRR</sequence>
<evidence type="ECO:0000256" key="1">
    <source>
        <dbReference type="SAM" id="MobiDB-lite"/>
    </source>
</evidence>